<evidence type="ECO:0000313" key="2">
    <source>
        <dbReference type="EMBL" id="KAI1618882.1"/>
    </source>
</evidence>
<keyword evidence="3" id="KW-1185">Reference proteome</keyword>
<reference evidence="2" key="1">
    <citation type="journal article" date="2022" name="bioRxiv">
        <title>Deciphering the potential niche of two novel black yeast fungi from a biological soil crust based on their genomes, phenotypes, and melanin regulation.</title>
        <authorList>
            <consortium name="DOE Joint Genome Institute"/>
            <person name="Carr E.C."/>
            <person name="Barton Q."/>
            <person name="Grambo S."/>
            <person name="Sullivan M."/>
            <person name="Renfro C.M."/>
            <person name="Kuo A."/>
            <person name="Pangilinan J."/>
            <person name="Lipzen A."/>
            <person name="Keymanesh K."/>
            <person name="Savage E."/>
            <person name="Barry K."/>
            <person name="Grigoriev I.V."/>
            <person name="Riekhof W.R."/>
            <person name="Harris S.S."/>
        </authorList>
    </citation>
    <scope>NUCLEOTIDE SEQUENCE</scope>
    <source>
        <strain evidence="2">JF 03-4F</strain>
    </source>
</reference>
<feature type="compositionally biased region" description="Polar residues" evidence="1">
    <location>
        <begin position="245"/>
        <end position="254"/>
    </location>
</feature>
<name>A0AAN6E7E0_9EURO</name>
<comment type="caution">
    <text evidence="2">The sequence shown here is derived from an EMBL/GenBank/DDBJ whole genome shotgun (WGS) entry which is preliminary data.</text>
</comment>
<sequence>MFQSLGGGMLAINIVFDYFMLQQAVESREIPDQALILPFSLYRKASSLHFTCPFAARVAVHVIEGQPLEAQLEIRLIYDEALATPPFLVLASHTSNIEMVVEAVRQNAPEQAKPLLECNNTYPTFYLQEFVLPNKVWERCYLHQKINFKNWFNRNMVVLEGPETIRIEVHVSLELRSVKVDGSGNDRMPIRNVNRRYQLLEDPVEQEMEVDEWGNMYHVGDEVVDEDIEMVDNDDDDEDDDNNEAESTSEWLRG</sequence>
<dbReference type="AlphaFoldDB" id="A0AAN6E7E0"/>
<dbReference type="Proteomes" id="UP001203852">
    <property type="component" value="Unassembled WGS sequence"/>
</dbReference>
<organism evidence="2 3">
    <name type="scientific">Exophiala viscosa</name>
    <dbReference type="NCBI Taxonomy" id="2486360"/>
    <lineage>
        <taxon>Eukaryota</taxon>
        <taxon>Fungi</taxon>
        <taxon>Dikarya</taxon>
        <taxon>Ascomycota</taxon>
        <taxon>Pezizomycotina</taxon>
        <taxon>Eurotiomycetes</taxon>
        <taxon>Chaetothyriomycetidae</taxon>
        <taxon>Chaetothyriales</taxon>
        <taxon>Herpotrichiellaceae</taxon>
        <taxon>Exophiala</taxon>
    </lineage>
</organism>
<evidence type="ECO:0000313" key="3">
    <source>
        <dbReference type="Proteomes" id="UP001203852"/>
    </source>
</evidence>
<proteinExistence type="predicted"/>
<dbReference type="EMBL" id="MU404350">
    <property type="protein sequence ID" value="KAI1618882.1"/>
    <property type="molecule type" value="Genomic_DNA"/>
</dbReference>
<gene>
    <name evidence="2" type="ORF">EDD36DRAFT_414541</name>
</gene>
<feature type="compositionally biased region" description="Acidic residues" evidence="1">
    <location>
        <begin position="227"/>
        <end position="244"/>
    </location>
</feature>
<feature type="region of interest" description="Disordered" evidence="1">
    <location>
        <begin position="227"/>
        <end position="254"/>
    </location>
</feature>
<evidence type="ECO:0000256" key="1">
    <source>
        <dbReference type="SAM" id="MobiDB-lite"/>
    </source>
</evidence>
<accession>A0AAN6E7E0</accession>
<protein>
    <submittedName>
        <fullName evidence="2">Uncharacterized protein</fullName>
    </submittedName>
</protein>